<protein>
    <submittedName>
        <fullName evidence="3">ATP-binding protein</fullName>
    </submittedName>
</protein>
<comment type="caution">
    <text evidence="3">The sequence shown here is derived from an EMBL/GenBank/DDBJ whole genome shotgun (WGS) entry which is preliminary data.</text>
</comment>
<proteinExistence type="predicted"/>
<dbReference type="AlphaFoldDB" id="A0A3E4M190"/>
<dbReference type="InterPro" id="IPR036890">
    <property type="entry name" value="HATPase_C_sf"/>
</dbReference>
<dbReference type="PANTHER" id="PTHR40448">
    <property type="entry name" value="TWO-COMPONENT SENSOR HISTIDINE KINASE"/>
    <property type="match status" value="1"/>
</dbReference>
<dbReference type="SUPFAM" id="SSF55874">
    <property type="entry name" value="ATPase domain of HSP90 chaperone/DNA topoisomerase II/histidine kinase"/>
    <property type="match status" value="1"/>
</dbReference>
<keyword evidence="1" id="KW-1133">Transmembrane helix</keyword>
<feature type="transmembrane region" description="Helical" evidence="1">
    <location>
        <begin position="102"/>
        <end position="127"/>
    </location>
</feature>
<keyword evidence="1" id="KW-0472">Membrane</keyword>
<evidence type="ECO:0000313" key="3">
    <source>
        <dbReference type="EMBL" id="RGK43072.1"/>
    </source>
</evidence>
<dbReference type="CDD" id="cd16935">
    <property type="entry name" value="HATPase_AgrC-ComD-like"/>
    <property type="match status" value="1"/>
</dbReference>
<dbReference type="PANTHER" id="PTHR40448:SF1">
    <property type="entry name" value="TWO-COMPONENT SENSOR HISTIDINE KINASE"/>
    <property type="match status" value="1"/>
</dbReference>
<accession>A0A3E4M190</accession>
<name>A0A3E4M190_9FIRM</name>
<feature type="transmembrane region" description="Helical" evidence="1">
    <location>
        <begin position="165"/>
        <end position="185"/>
    </location>
</feature>
<feature type="domain" description="Sensor histidine kinase NatK-like C-terminal" evidence="2">
    <location>
        <begin position="340"/>
        <end position="441"/>
    </location>
</feature>
<gene>
    <name evidence="3" type="ORF">DXD10_16510</name>
</gene>
<feature type="transmembrane region" description="Helical" evidence="1">
    <location>
        <begin position="133"/>
        <end position="153"/>
    </location>
</feature>
<keyword evidence="1" id="KW-0812">Transmembrane</keyword>
<feature type="transmembrane region" description="Helical" evidence="1">
    <location>
        <begin position="197"/>
        <end position="215"/>
    </location>
</feature>
<evidence type="ECO:0000259" key="2">
    <source>
        <dbReference type="Pfam" id="PF14501"/>
    </source>
</evidence>
<dbReference type="GO" id="GO:0042802">
    <property type="term" value="F:identical protein binding"/>
    <property type="evidence" value="ECO:0007669"/>
    <property type="project" value="TreeGrafter"/>
</dbReference>
<sequence length="451" mass="52148">MYVFNSAQWQVWRYEMINDYKILNILMVLFSTQIVKTYIDSFHDNKKPFNVMKHLTWGVYIFFQYWVMISSASDPLLVLTINIALIFLIYKTSYYIHAKTALFLSGILYAIWMLTEVAVNNILHLTIIEETSYFFIVGSVASKLIMYTAVHFLKRCRKSNLLTDVPFLYWVRLFLIPVATFYIIHNTYQLTSPSGNTFFFTITTILLIIVNYITFDVYDRLGNHMEIEKRNLVYEQQLALCNKQAAERETAYQETRRVRHDLNGYLVDLKAAIQSGRIEEAELKIDHILKQNQIYRNEVSRSGNLVIDALINYKYSLTQKEGIDMKCYVLIPEQIPFEGADLCIILGNLIDNAMEAVTSLPERQRYMEVSVSQVKGNLSIMVKNPYEGDIKRNGSGQIQTSKQDSLNHGIGLSSVKRSVDKYNGELLTEYGDGMFKATVLLYPPENLHDSS</sequence>
<keyword evidence="3" id="KW-0547">Nucleotide-binding</keyword>
<feature type="transmembrane region" description="Helical" evidence="1">
    <location>
        <begin position="75"/>
        <end position="90"/>
    </location>
</feature>
<feature type="transmembrane region" description="Helical" evidence="1">
    <location>
        <begin position="20"/>
        <end position="39"/>
    </location>
</feature>
<dbReference type="InterPro" id="IPR032834">
    <property type="entry name" value="NatK-like_C"/>
</dbReference>
<dbReference type="Gene3D" id="3.30.565.10">
    <property type="entry name" value="Histidine kinase-like ATPase, C-terminal domain"/>
    <property type="match status" value="1"/>
</dbReference>
<dbReference type="Pfam" id="PF14501">
    <property type="entry name" value="HATPase_c_5"/>
    <property type="match status" value="1"/>
</dbReference>
<organism evidence="3 4">
    <name type="scientific">Dorea formicigenerans</name>
    <dbReference type="NCBI Taxonomy" id="39486"/>
    <lineage>
        <taxon>Bacteria</taxon>
        <taxon>Bacillati</taxon>
        <taxon>Bacillota</taxon>
        <taxon>Clostridia</taxon>
        <taxon>Lachnospirales</taxon>
        <taxon>Lachnospiraceae</taxon>
        <taxon>Dorea</taxon>
    </lineage>
</organism>
<dbReference type="GO" id="GO:0005524">
    <property type="term" value="F:ATP binding"/>
    <property type="evidence" value="ECO:0007669"/>
    <property type="project" value="UniProtKB-KW"/>
</dbReference>
<reference evidence="3 4" key="1">
    <citation type="submission" date="2018-08" db="EMBL/GenBank/DDBJ databases">
        <title>A genome reference for cultivated species of the human gut microbiota.</title>
        <authorList>
            <person name="Zou Y."/>
            <person name="Xue W."/>
            <person name="Luo G."/>
        </authorList>
    </citation>
    <scope>NUCLEOTIDE SEQUENCE [LARGE SCALE GENOMIC DNA]</scope>
    <source>
        <strain evidence="3 4">TF11-11</strain>
    </source>
</reference>
<dbReference type="EMBL" id="QSQQ01000036">
    <property type="protein sequence ID" value="RGK43072.1"/>
    <property type="molecule type" value="Genomic_DNA"/>
</dbReference>
<evidence type="ECO:0000256" key="1">
    <source>
        <dbReference type="SAM" id="Phobius"/>
    </source>
</evidence>
<dbReference type="Proteomes" id="UP000261208">
    <property type="component" value="Unassembled WGS sequence"/>
</dbReference>
<keyword evidence="3" id="KW-0067">ATP-binding</keyword>
<evidence type="ECO:0000313" key="4">
    <source>
        <dbReference type="Proteomes" id="UP000261208"/>
    </source>
</evidence>